<organism evidence="2 3">
    <name type="scientific">Haloarchaeobius litoreus</name>
    <dbReference type="NCBI Taxonomy" id="755306"/>
    <lineage>
        <taxon>Archaea</taxon>
        <taxon>Methanobacteriati</taxon>
        <taxon>Methanobacteriota</taxon>
        <taxon>Stenosarchaea group</taxon>
        <taxon>Halobacteria</taxon>
        <taxon>Halobacteriales</taxon>
        <taxon>Halorubellaceae</taxon>
        <taxon>Haloarchaeobius</taxon>
    </lineage>
</organism>
<name>A0ABD6DL26_9EURY</name>
<dbReference type="AlphaFoldDB" id="A0ABD6DL26"/>
<dbReference type="RefSeq" id="WP_256398693.1">
    <property type="nucleotide sequence ID" value="NZ_JANHJR010000001.1"/>
</dbReference>
<comment type="caution">
    <text evidence="2">The sequence shown here is derived from an EMBL/GenBank/DDBJ whole genome shotgun (WGS) entry which is preliminary data.</text>
</comment>
<protein>
    <recommendedName>
        <fullName evidence="1">DUF7988 domain-containing protein</fullName>
    </recommendedName>
</protein>
<dbReference type="InterPro" id="IPR058294">
    <property type="entry name" value="DUF7988"/>
</dbReference>
<feature type="domain" description="DUF7988" evidence="1">
    <location>
        <begin position="8"/>
        <end position="140"/>
    </location>
</feature>
<proteinExistence type="predicted"/>
<accession>A0ABD6DL26</accession>
<evidence type="ECO:0000259" key="1">
    <source>
        <dbReference type="Pfam" id="PF25950"/>
    </source>
</evidence>
<keyword evidence="3" id="KW-1185">Reference proteome</keyword>
<reference evidence="2 3" key="1">
    <citation type="journal article" date="2019" name="Int. J. Syst. Evol. Microbiol.">
        <title>The Global Catalogue of Microorganisms (GCM) 10K type strain sequencing project: providing services to taxonomists for standard genome sequencing and annotation.</title>
        <authorList>
            <consortium name="The Broad Institute Genomics Platform"/>
            <consortium name="The Broad Institute Genome Sequencing Center for Infectious Disease"/>
            <person name="Wu L."/>
            <person name="Ma J."/>
        </authorList>
    </citation>
    <scope>NUCLEOTIDE SEQUENCE [LARGE SCALE GENOMIC DNA]</scope>
    <source>
        <strain evidence="2 3">CGMCC 1.10390</strain>
    </source>
</reference>
<dbReference type="EMBL" id="JBHUDO010000002">
    <property type="protein sequence ID" value="MFD1645788.1"/>
    <property type="molecule type" value="Genomic_DNA"/>
</dbReference>
<gene>
    <name evidence="2" type="ORF">ACFSBL_08845</name>
</gene>
<dbReference type="Proteomes" id="UP001597034">
    <property type="component" value="Unassembled WGS sequence"/>
</dbReference>
<evidence type="ECO:0000313" key="2">
    <source>
        <dbReference type="EMBL" id="MFD1645788.1"/>
    </source>
</evidence>
<dbReference type="Pfam" id="PF25950">
    <property type="entry name" value="DUF7988"/>
    <property type="match status" value="1"/>
</dbReference>
<evidence type="ECO:0000313" key="3">
    <source>
        <dbReference type="Proteomes" id="UP001597034"/>
    </source>
</evidence>
<sequence length="141" mass="14943">MTVDAARRARGHVLDEHAALLTRLGDCADRVAAAWETPPTDRAAVVEPLRAVLTESGALDALPGLLGGAVEAAGYELQASPVAAPPYVAVTSIGPVCRATVADGRLVVTFELFELDRSGVEPTYHRRDCPPEESVEVELRD</sequence>